<reference evidence="1 2" key="1">
    <citation type="submission" date="2019-03" db="EMBL/GenBank/DDBJ databases">
        <title>Genomic Encyclopedia of Type Strains, Phase IV (KMG-IV): sequencing the most valuable type-strain genomes for metagenomic binning, comparative biology and taxonomic classification.</title>
        <authorList>
            <person name="Goeker M."/>
        </authorList>
    </citation>
    <scope>NUCLEOTIDE SEQUENCE [LARGE SCALE GENOMIC DNA]</scope>
    <source>
        <strain evidence="1 2">DSM 23802</strain>
    </source>
</reference>
<comment type="caution">
    <text evidence="1">The sequence shown here is derived from an EMBL/GenBank/DDBJ whole genome shotgun (WGS) entry which is preliminary data.</text>
</comment>
<name>A0A4R3K4Y6_9BACI</name>
<organism evidence="1 2">
    <name type="scientific">Tepidibacillus fermentans</name>
    <dbReference type="NCBI Taxonomy" id="1281767"/>
    <lineage>
        <taxon>Bacteria</taxon>
        <taxon>Bacillati</taxon>
        <taxon>Bacillota</taxon>
        <taxon>Bacilli</taxon>
        <taxon>Bacillales</taxon>
        <taxon>Bacillaceae</taxon>
        <taxon>Tepidibacillus</taxon>
    </lineage>
</organism>
<keyword evidence="2" id="KW-1185">Reference proteome</keyword>
<dbReference type="AlphaFoldDB" id="A0A4R3K4Y6"/>
<evidence type="ECO:0000313" key="1">
    <source>
        <dbReference type="EMBL" id="TCS77833.1"/>
    </source>
</evidence>
<accession>A0A4R3K4Y6</accession>
<evidence type="ECO:0008006" key="3">
    <source>
        <dbReference type="Google" id="ProtNLM"/>
    </source>
</evidence>
<proteinExistence type="predicted"/>
<feature type="non-terminal residue" evidence="1">
    <location>
        <position position="1"/>
    </location>
</feature>
<protein>
    <recommendedName>
        <fullName evidence="3">DDE family transposase</fullName>
    </recommendedName>
</protein>
<sequence>GIVALAHNILKVAGIRLDTFLESIGIKKQAGKKRKVFHQLVYYFRDFLDSPFFWFVIQTCFKSVIYKVNDQENN</sequence>
<dbReference type="Proteomes" id="UP000295788">
    <property type="component" value="Unassembled WGS sequence"/>
</dbReference>
<dbReference type="EMBL" id="SMAB01000033">
    <property type="protein sequence ID" value="TCS77833.1"/>
    <property type="molecule type" value="Genomic_DNA"/>
</dbReference>
<gene>
    <name evidence="1" type="ORF">EDD72_1331</name>
</gene>
<evidence type="ECO:0000313" key="2">
    <source>
        <dbReference type="Proteomes" id="UP000295788"/>
    </source>
</evidence>